<feature type="domain" description="PAS" evidence="8">
    <location>
        <begin position="831"/>
        <end position="901"/>
    </location>
</feature>
<feature type="region of interest" description="Disordered" evidence="5">
    <location>
        <begin position="1"/>
        <end position="32"/>
    </location>
</feature>
<feature type="domain" description="Response regulatory" evidence="7">
    <location>
        <begin position="1387"/>
        <end position="1505"/>
    </location>
</feature>
<dbReference type="InterPro" id="IPR000700">
    <property type="entry name" value="PAS-assoc_C"/>
</dbReference>
<dbReference type="Gene3D" id="3.30.565.10">
    <property type="entry name" value="Histidine kinase-like ATPase, C-terminal domain"/>
    <property type="match status" value="1"/>
</dbReference>
<evidence type="ECO:0000256" key="3">
    <source>
        <dbReference type="ARBA" id="ARBA00022553"/>
    </source>
</evidence>
<dbReference type="InterPro" id="IPR036097">
    <property type="entry name" value="HisK_dim/P_sf"/>
</dbReference>
<dbReference type="Pfam" id="PF00512">
    <property type="entry name" value="HisKA"/>
    <property type="match status" value="1"/>
</dbReference>
<dbReference type="InterPro" id="IPR013656">
    <property type="entry name" value="PAS_4"/>
</dbReference>
<dbReference type="SUPFAM" id="SSF47384">
    <property type="entry name" value="Homodimeric domain of signal transducing histidine kinase"/>
    <property type="match status" value="1"/>
</dbReference>
<dbReference type="InterPro" id="IPR003661">
    <property type="entry name" value="HisK_dim/P_dom"/>
</dbReference>
<dbReference type="PROSITE" id="PS50110">
    <property type="entry name" value="RESPONSE_REGULATORY"/>
    <property type="match status" value="2"/>
</dbReference>
<reference evidence="10 11" key="1">
    <citation type="submission" date="2022-12" db="EMBL/GenBank/DDBJ databases">
        <authorList>
            <person name="Muema E."/>
        </authorList>
    </citation>
    <scope>NUCLEOTIDE SEQUENCE [LARGE SCALE GENOMIC DNA]</scope>
    <source>
        <strain evidence="11">1326</strain>
    </source>
</reference>
<dbReference type="NCBIfam" id="TIGR00229">
    <property type="entry name" value="sensory_box"/>
    <property type="match status" value="3"/>
</dbReference>
<sequence length="1516" mass="167096">MAESNEAIDARGKREPGKAAAHGGDGSSGVDMDRAGALRQLVEAASDWTWETDAELRFSWLSQDYQAATGIDPADVLGRFRFDFLNQVRKGNRSAAAHLEDLQAHRPFRDFVYELKGGRPDCRWVLTSGFPRFDSDGKFAGYRGIGRNVTGLASAFEDIEPPAGGEPVQHLADLERTMDAMHMGVVLLDAGLDTLIVNKAYRDLSRIPDGAVTVGAPFSLLMELNRRNGIYGDIDEEQWQRYLATRIEEIRGGTVAPREFVHTDGRTMMFSVTALSGGKRLLTYYEVTEVKRRDAEIENANAKIAETFANLRTMVDQMPIGVLVLDADMRAEVINRAFYDFWQIDARRAKIGCSFRNLMDASRDIDPYGSDDATWQRHVAEREAEIRAGTAGSRQFPRNDGRTLISSMAALAGGKRFISYVDITDMKDREAELAEALEKARLAEAVINGVKDPIFVKDDNLRFVFVNEAFAALFKQAPQAMLGRPGGDFLGPADVALFESSEREVLAGGRQYEVEESFEADGASRSRIVRKNRVRMASGRDYVAGFLFDISDMKRRETEAEDARKHLASVLESLPAGVIIYDRDDKFVFANHRLQDSLPALKPFWQPGRTFREALEFGHSVGYFRSSGDPGIDSLYEVDSERWLDGILARYRLPNSSYERPNGDGRWYQVYDMRTGDGTFIGVRVDITDLKSREAALHHSMRRLDLFRHVMDELPVAAFIKAQDLSIEFVNKAWCALTGLAKDDVIGRTDRQLFSGEEAEGFSQDDTDVVTNGNVREVEEPVTHRDGTVRQLVTRKSRLVATDGSVHLVGSSTDITDVKAREQALEESMRENEVFRSLIDNVPVSIYAKRSDLRQFYVNKGWCDLTGFSKQEAIGNTDVEIFGPDGEAFVASDLAVLRTGETQEIEETVRLPDGSVRHQFARKGAMIASDGSLYLIGSTTDITELKQREAELSEARQRAVLADRAKSEFLANMSHEIRTPMNGVLGMAELLAKSNLDPKQKTFTDIIVKSGNALLTIINDILDFSKIDAGQLVLDPAPFNLAEAIEDVATLVSTRAKEKDLELIVRIEPRLESLFIGDVGRIRQIVTNLLGNAVKFTEEGHVLVDVTGERVPTGTRLTISVTDTGIGIPEEKQKLVFEKFSQVDTSSTRRHEGTGLGLAITSRLVDLMGGDIGVESAEGKGSTFWFTVTLPGAGQQNGQRITPVDVTGARVLIVDDNAVNRAILTEQMTSWTFDSCAAESGAEGLKVLIAAAAYGVAVDCVVLDYQMPEMSGAEMARIVRNTEGLADTPIIMLTSVDQSLANTSYRDLGIDAQLIKPARSSVLLETLVATIQRHRHATNDQAVQPPASEALEITPRSPLALSEQRAQLQPPPVRPRLPATGGGHRLDILVAEDNEVNQMVFTQILGETGYGFEIVGNGRKALDAFGTLNPCMILMDVSMPEMSGLEATAAIRLLEQETGTHVPIVGVTAHALKGDRERCLEAGMDDYLPKPISPKALLEKVERWVGAGRQVHRNAG</sequence>
<dbReference type="Proteomes" id="UP001387293">
    <property type="component" value="Unassembled WGS sequence"/>
</dbReference>
<dbReference type="SMART" id="SM00448">
    <property type="entry name" value="REC"/>
    <property type="match status" value="2"/>
</dbReference>
<feature type="domain" description="Response regulatory" evidence="7">
    <location>
        <begin position="1210"/>
        <end position="1331"/>
    </location>
</feature>
<dbReference type="InterPro" id="IPR001789">
    <property type="entry name" value="Sig_transdc_resp-reg_receiver"/>
</dbReference>
<name>A0ABU8KTC2_9HYPH</name>
<feature type="domain" description="PAC" evidence="9">
    <location>
        <begin position="776"/>
        <end position="827"/>
    </location>
</feature>
<feature type="domain" description="PAC" evidence="9">
    <location>
        <begin position="903"/>
        <end position="954"/>
    </location>
</feature>
<dbReference type="Gene3D" id="3.30.450.20">
    <property type="entry name" value="PAS domain"/>
    <property type="match status" value="6"/>
</dbReference>
<dbReference type="PANTHER" id="PTHR45339:SF5">
    <property type="entry name" value="HISTIDINE KINASE"/>
    <property type="match status" value="1"/>
</dbReference>
<dbReference type="SMART" id="SM00387">
    <property type="entry name" value="HATPase_c"/>
    <property type="match status" value="1"/>
</dbReference>
<organism evidence="10 11">
    <name type="scientific">Mesorhizobium salmacidum</name>
    <dbReference type="NCBI Taxonomy" id="3015171"/>
    <lineage>
        <taxon>Bacteria</taxon>
        <taxon>Pseudomonadati</taxon>
        <taxon>Pseudomonadota</taxon>
        <taxon>Alphaproteobacteria</taxon>
        <taxon>Hyphomicrobiales</taxon>
        <taxon>Phyllobacteriaceae</taxon>
        <taxon>Mesorhizobium</taxon>
    </lineage>
</organism>
<dbReference type="InterPro" id="IPR004358">
    <property type="entry name" value="Sig_transdc_His_kin-like_C"/>
</dbReference>
<feature type="domain" description="PAS" evidence="8">
    <location>
        <begin position="34"/>
        <end position="79"/>
    </location>
</feature>
<dbReference type="EC" id="2.7.13.3" evidence="2"/>
<dbReference type="EMBL" id="JAPYKS010000004">
    <property type="protein sequence ID" value="MEI9408677.1"/>
    <property type="molecule type" value="Genomic_DNA"/>
</dbReference>
<dbReference type="RefSeq" id="WP_337105757.1">
    <property type="nucleotide sequence ID" value="NZ_JAPYKS010000004.1"/>
</dbReference>
<evidence type="ECO:0000256" key="1">
    <source>
        <dbReference type="ARBA" id="ARBA00000085"/>
    </source>
</evidence>
<evidence type="ECO:0000259" key="8">
    <source>
        <dbReference type="PROSITE" id="PS50112"/>
    </source>
</evidence>
<proteinExistence type="predicted"/>
<dbReference type="Pfam" id="PF00072">
    <property type="entry name" value="Response_reg"/>
    <property type="match status" value="2"/>
</dbReference>
<evidence type="ECO:0000256" key="5">
    <source>
        <dbReference type="SAM" id="MobiDB-lite"/>
    </source>
</evidence>
<dbReference type="PROSITE" id="PS50109">
    <property type="entry name" value="HIS_KIN"/>
    <property type="match status" value="1"/>
</dbReference>
<dbReference type="PROSITE" id="PS50113">
    <property type="entry name" value="PAC"/>
    <property type="match status" value="2"/>
</dbReference>
<dbReference type="PRINTS" id="PR00344">
    <property type="entry name" value="BCTRLSENSOR"/>
</dbReference>
<dbReference type="Pfam" id="PF12860">
    <property type="entry name" value="PAS_7"/>
    <property type="match status" value="3"/>
</dbReference>
<feature type="domain" description="PAS" evidence="8">
    <location>
        <begin position="703"/>
        <end position="773"/>
    </location>
</feature>
<dbReference type="SUPFAM" id="SSF52172">
    <property type="entry name" value="CheY-like"/>
    <property type="match status" value="2"/>
</dbReference>
<dbReference type="SMART" id="SM00388">
    <property type="entry name" value="HisKA"/>
    <property type="match status" value="1"/>
</dbReference>
<evidence type="ECO:0000313" key="10">
    <source>
        <dbReference type="EMBL" id="MEI9408677.1"/>
    </source>
</evidence>
<evidence type="ECO:0000259" key="7">
    <source>
        <dbReference type="PROSITE" id="PS50110"/>
    </source>
</evidence>
<evidence type="ECO:0000256" key="2">
    <source>
        <dbReference type="ARBA" id="ARBA00012438"/>
    </source>
</evidence>
<feature type="compositionally biased region" description="Basic and acidic residues" evidence="5">
    <location>
        <begin position="8"/>
        <end position="17"/>
    </location>
</feature>
<feature type="domain" description="PAS" evidence="8">
    <location>
        <begin position="439"/>
        <end position="509"/>
    </location>
</feature>
<dbReference type="InterPro" id="IPR001610">
    <property type="entry name" value="PAC"/>
</dbReference>
<comment type="caution">
    <text evidence="10">The sequence shown here is derived from an EMBL/GenBank/DDBJ whole genome shotgun (WGS) entry which is preliminary data.</text>
</comment>
<dbReference type="PANTHER" id="PTHR45339">
    <property type="entry name" value="HYBRID SIGNAL TRANSDUCTION HISTIDINE KINASE J"/>
    <property type="match status" value="1"/>
</dbReference>
<dbReference type="InterPro" id="IPR036890">
    <property type="entry name" value="HATPase_C_sf"/>
</dbReference>
<protein>
    <recommendedName>
        <fullName evidence="2">histidine kinase</fullName>
        <ecNumber evidence="2">2.7.13.3</ecNumber>
    </recommendedName>
</protein>
<evidence type="ECO:0000256" key="4">
    <source>
        <dbReference type="PROSITE-ProRule" id="PRU00169"/>
    </source>
</evidence>
<accession>A0ABU8KTC2</accession>
<dbReference type="SMART" id="SM00086">
    <property type="entry name" value="PAC"/>
    <property type="match status" value="3"/>
</dbReference>
<dbReference type="CDD" id="cd00082">
    <property type="entry name" value="HisKA"/>
    <property type="match status" value="1"/>
</dbReference>
<keyword evidence="3 4" id="KW-0597">Phosphoprotein</keyword>
<dbReference type="CDD" id="cd16922">
    <property type="entry name" value="HATPase_EvgS-ArcB-TorS-like"/>
    <property type="match status" value="1"/>
</dbReference>
<dbReference type="Gene3D" id="1.10.287.130">
    <property type="match status" value="1"/>
</dbReference>
<dbReference type="InterPro" id="IPR011006">
    <property type="entry name" value="CheY-like_superfamily"/>
</dbReference>
<keyword evidence="11" id="KW-1185">Reference proteome</keyword>
<evidence type="ECO:0000259" key="9">
    <source>
        <dbReference type="PROSITE" id="PS50113"/>
    </source>
</evidence>
<dbReference type="InterPro" id="IPR000014">
    <property type="entry name" value="PAS"/>
</dbReference>
<feature type="modified residue" description="4-aspartylphosphate" evidence="4">
    <location>
        <position position="1436"/>
    </location>
</feature>
<evidence type="ECO:0000313" key="11">
    <source>
        <dbReference type="Proteomes" id="UP001387293"/>
    </source>
</evidence>
<dbReference type="SMART" id="SM00091">
    <property type="entry name" value="PAS"/>
    <property type="match status" value="7"/>
</dbReference>
<dbReference type="InterPro" id="IPR003594">
    <property type="entry name" value="HATPase_dom"/>
</dbReference>
<dbReference type="InterPro" id="IPR005467">
    <property type="entry name" value="His_kinase_dom"/>
</dbReference>
<dbReference type="CDD" id="cd00130">
    <property type="entry name" value="PAS"/>
    <property type="match status" value="4"/>
</dbReference>
<gene>
    <name evidence="10" type="ORF">O7A60_07850</name>
</gene>
<dbReference type="SUPFAM" id="SSF55874">
    <property type="entry name" value="ATPase domain of HSP90 chaperone/DNA topoisomerase II/histidine kinase"/>
    <property type="match status" value="1"/>
</dbReference>
<dbReference type="PROSITE" id="PS50112">
    <property type="entry name" value="PAS"/>
    <property type="match status" value="4"/>
</dbReference>
<comment type="catalytic activity">
    <reaction evidence="1">
        <text>ATP + protein L-histidine = ADP + protein N-phospho-L-histidine.</text>
        <dbReference type="EC" id="2.7.13.3"/>
    </reaction>
</comment>
<dbReference type="SUPFAM" id="SSF55785">
    <property type="entry name" value="PYP-like sensor domain (PAS domain)"/>
    <property type="match status" value="6"/>
</dbReference>
<dbReference type="Pfam" id="PF08448">
    <property type="entry name" value="PAS_4"/>
    <property type="match status" value="4"/>
</dbReference>
<feature type="modified residue" description="4-aspartylphosphate" evidence="4">
    <location>
        <position position="1264"/>
    </location>
</feature>
<dbReference type="InterPro" id="IPR035965">
    <property type="entry name" value="PAS-like_dom_sf"/>
</dbReference>
<dbReference type="Pfam" id="PF02518">
    <property type="entry name" value="HATPase_c"/>
    <property type="match status" value="1"/>
</dbReference>
<dbReference type="CDD" id="cd17546">
    <property type="entry name" value="REC_hyHK_CKI1_RcsC-like"/>
    <property type="match status" value="2"/>
</dbReference>
<feature type="domain" description="Histidine kinase" evidence="6">
    <location>
        <begin position="972"/>
        <end position="1192"/>
    </location>
</feature>
<dbReference type="Gene3D" id="3.40.50.2300">
    <property type="match status" value="2"/>
</dbReference>
<evidence type="ECO:0000259" key="6">
    <source>
        <dbReference type="PROSITE" id="PS50109"/>
    </source>
</evidence>